<protein>
    <submittedName>
        <fullName evidence="1">Uncharacterized protein</fullName>
    </submittedName>
</protein>
<sequence>MYLFLYLLVTHHQNPWAGYNSKVYKILPGNSVLIFIDLQVSPLSKLCCPCGLEDCSPALWAGGVLLSFFCWTSSWTKEGSNSHTKNFCCRRKKKVFPAKCQVLLSVGTEQVLGEKKVM</sequence>
<evidence type="ECO:0000313" key="2">
    <source>
        <dbReference type="Proteomes" id="UP000827872"/>
    </source>
</evidence>
<organism evidence="1 2">
    <name type="scientific">Sphaerodactylus townsendi</name>
    <dbReference type="NCBI Taxonomy" id="933632"/>
    <lineage>
        <taxon>Eukaryota</taxon>
        <taxon>Metazoa</taxon>
        <taxon>Chordata</taxon>
        <taxon>Craniata</taxon>
        <taxon>Vertebrata</taxon>
        <taxon>Euteleostomi</taxon>
        <taxon>Lepidosauria</taxon>
        <taxon>Squamata</taxon>
        <taxon>Bifurcata</taxon>
        <taxon>Gekkota</taxon>
        <taxon>Sphaerodactylidae</taxon>
        <taxon>Sphaerodactylus</taxon>
    </lineage>
</organism>
<evidence type="ECO:0000313" key="1">
    <source>
        <dbReference type="EMBL" id="KAH8001609.1"/>
    </source>
</evidence>
<name>A0ACB8F8V2_9SAUR</name>
<dbReference type="EMBL" id="CM037621">
    <property type="protein sequence ID" value="KAH8001609.1"/>
    <property type="molecule type" value="Genomic_DNA"/>
</dbReference>
<comment type="caution">
    <text evidence="1">The sequence shown here is derived from an EMBL/GenBank/DDBJ whole genome shotgun (WGS) entry which is preliminary data.</text>
</comment>
<gene>
    <name evidence="1" type="ORF">K3G42_011919</name>
</gene>
<dbReference type="Proteomes" id="UP000827872">
    <property type="component" value="Linkage Group LG08"/>
</dbReference>
<keyword evidence="2" id="KW-1185">Reference proteome</keyword>
<accession>A0ACB8F8V2</accession>
<reference evidence="1" key="1">
    <citation type="submission" date="2021-08" db="EMBL/GenBank/DDBJ databases">
        <title>The first chromosome-level gecko genome reveals the dynamic sex chromosomes of Neotropical dwarf geckos (Sphaerodactylidae: Sphaerodactylus).</title>
        <authorList>
            <person name="Pinto B.J."/>
            <person name="Keating S.E."/>
            <person name="Gamble T."/>
        </authorList>
    </citation>
    <scope>NUCLEOTIDE SEQUENCE</scope>
    <source>
        <strain evidence="1">TG3544</strain>
    </source>
</reference>
<proteinExistence type="predicted"/>